<feature type="domain" description="Centrosomal protein CEP104 N-terminal" evidence="2">
    <location>
        <begin position="33"/>
        <end position="171"/>
    </location>
</feature>
<sequence length="323" mass="34631">MPVRLPFSIQACSGEDPEFPATELLYHSADRKGWCTPRFCQYPQELTLRLEAAARLTQIQLLSHEFKIVGKVELLVGTFEGPGGGAMSGNGSVGIPAPSATAADPSKATWRRLGFLAFDTNEGSGFSARELKSVALNGVPAQLLRLVIHRCHANAANAYGQVSLVAINLMGEPLGPTPLSPITNTGGPYATLHGGLPPGMLPPQAAGMGLGHPMQSPQQYMQPPQAHLQHFMPPPPQPQQQQRVPSPAEAAAALAAELGVDAVTAQRIADLQQQKQQAVEREDYDEAKRLKGAVDRLRAAVRGVRRDVVPWVCRWQRSVAPCG</sequence>
<dbReference type="Proteomes" id="UP000008141">
    <property type="component" value="Unassembled WGS sequence"/>
</dbReference>
<protein>
    <submittedName>
        <fullName evidence="3">Uncharacterized protein</fullName>
    </submittedName>
</protein>
<evidence type="ECO:0000313" key="3">
    <source>
        <dbReference type="EMBL" id="EFN55676.1"/>
    </source>
</evidence>
<gene>
    <name evidence="3" type="ORF">CHLNCDRAFT_52317</name>
</gene>
<dbReference type="GO" id="GO:0005929">
    <property type="term" value="C:cilium"/>
    <property type="evidence" value="ECO:0007669"/>
    <property type="project" value="TreeGrafter"/>
</dbReference>
<proteinExistence type="predicted"/>
<evidence type="ECO:0000259" key="2">
    <source>
        <dbReference type="Pfam" id="PF21038"/>
    </source>
</evidence>
<dbReference type="OrthoDB" id="66599at2759"/>
<dbReference type="eggNOG" id="KOG4825">
    <property type="taxonomic scope" value="Eukaryota"/>
</dbReference>
<dbReference type="EMBL" id="GL433844">
    <property type="protein sequence ID" value="EFN55676.1"/>
    <property type="molecule type" value="Genomic_DNA"/>
</dbReference>
<dbReference type="InParanoid" id="E1ZEK0"/>
<dbReference type="KEGG" id="cvr:CHLNCDRAFT_52317"/>
<dbReference type="PANTHER" id="PTHR13371:SF0">
    <property type="entry name" value="CENTROSOMAL PROTEIN OF 104 KDA"/>
    <property type="match status" value="1"/>
</dbReference>
<feature type="domain" description="UVR" evidence="1">
    <location>
        <begin position="267"/>
        <end position="291"/>
    </location>
</feature>
<dbReference type="Pfam" id="PF02151">
    <property type="entry name" value="UVR"/>
    <property type="match status" value="1"/>
</dbReference>
<dbReference type="InterPro" id="IPR048739">
    <property type="entry name" value="CEP104_N"/>
</dbReference>
<dbReference type="AlphaFoldDB" id="E1ZEK0"/>
<dbReference type="PANTHER" id="PTHR13371">
    <property type="entry name" value="GLYCINE-, GLUTAMATE-, THIENYLCYCLOHEXYLPIPERIDINE-BINDING PROTEIN"/>
    <property type="match status" value="1"/>
</dbReference>
<evidence type="ECO:0000259" key="1">
    <source>
        <dbReference type="Pfam" id="PF02151"/>
    </source>
</evidence>
<reference evidence="3 4" key="1">
    <citation type="journal article" date="2010" name="Plant Cell">
        <title>The Chlorella variabilis NC64A genome reveals adaptation to photosymbiosis, coevolution with viruses, and cryptic sex.</title>
        <authorList>
            <person name="Blanc G."/>
            <person name="Duncan G."/>
            <person name="Agarkova I."/>
            <person name="Borodovsky M."/>
            <person name="Gurnon J."/>
            <person name="Kuo A."/>
            <person name="Lindquist E."/>
            <person name="Lucas S."/>
            <person name="Pangilinan J."/>
            <person name="Polle J."/>
            <person name="Salamov A."/>
            <person name="Terry A."/>
            <person name="Yamada T."/>
            <person name="Dunigan D.D."/>
            <person name="Grigoriev I.V."/>
            <person name="Claverie J.M."/>
            <person name="Van Etten J.L."/>
        </authorList>
    </citation>
    <scope>NUCLEOTIDE SEQUENCE [LARGE SCALE GENOMIC DNA]</scope>
    <source>
        <strain evidence="3 4">NC64A</strain>
    </source>
</reference>
<dbReference type="InterPro" id="IPR001943">
    <property type="entry name" value="UVR_dom"/>
</dbReference>
<name>E1ZEK0_CHLVA</name>
<evidence type="ECO:0000313" key="4">
    <source>
        <dbReference type="Proteomes" id="UP000008141"/>
    </source>
</evidence>
<organism evidence="4">
    <name type="scientific">Chlorella variabilis</name>
    <name type="common">Green alga</name>
    <dbReference type="NCBI Taxonomy" id="554065"/>
    <lineage>
        <taxon>Eukaryota</taxon>
        <taxon>Viridiplantae</taxon>
        <taxon>Chlorophyta</taxon>
        <taxon>core chlorophytes</taxon>
        <taxon>Trebouxiophyceae</taxon>
        <taxon>Chlorellales</taxon>
        <taxon>Chlorellaceae</taxon>
        <taxon>Chlorella clade</taxon>
        <taxon>Chlorella</taxon>
    </lineage>
</organism>
<accession>E1ZEK0</accession>
<dbReference type="RefSeq" id="XP_005847778.1">
    <property type="nucleotide sequence ID" value="XM_005847716.1"/>
</dbReference>
<dbReference type="GeneID" id="17354873"/>
<dbReference type="InterPro" id="IPR052607">
    <property type="entry name" value="CEP104-like"/>
</dbReference>
<dbReference type="Pfam" id="PF21038">
    <property type="entry name" value="CEP104_N"/>
    <property type="match status" value="1"/>
</dbReference>
<keyword evidence="4" id="KW-1185">Reference proteome</keyword>